<reference evidence="2" key="1">
    <citation type="journal article" date="2019" name="Int. J. Syst. Evol. Microbiol.">
        <title>The Global Catalogue of Microorganisms (GCM) 10K type strain sequencing project: providing services to taxonomists for standard genome sequencing and annotation.</title>
        <authorList>
            <consortium name="The Broad Institute Genomics Platform"/>
            <consortium name="The Broad Institute Genome Sequencing Center for Infectious Disease"/>
            <person name="Wu L."/>
            <person name="Ma J."/>
        </authorList>
    </citation>
    <scope>NUCLEOTIDE SEQUENCE [LARGE SCALE GENOMIC DNA]</scope>
    <source>
        <strain evidence="2">JCM 3369</strain>
    </source>
</reference>
<dbReference type="SUPFAM" id="SSF140453">
    <property type="entry name" value="EsxAB dimer-like"/>
    <property type="match status" value="1"/>
</dbReference>
<keyword evidence="2" id="KW-1185">Reference proteome</keyword>
<evidence type="ECO:0000313" key="1">
    <source>
        <dbReference type="EMBL" id="MFC6882879.1"/>
    </source>
</evidence>
<sequence length="97" mass="10795">MGTDYTFVNFAGMTTGQADFIAALKKYEAILQDLDRQVRTHLAEWDGDARGAYETKLREWKMASQRMANAVQGMGRAIGDSHDIHLGAEKANTAMWA</sequence>
<dbReference type="Proteomes" id="UP001596380">
    <property type="component" value="Unassembled WGS sequence"/>
</dbReference>
<dbReference type="InterPro" id="IPR010310">
    <property type="entry name" value="T7SS_ESAT-6-like"/>
</dbReference>
<dbReference type="Pfam" id="PF06013">
    <property type="entry name" value="WXG100"/>
    <property type="match status" value="1"/>
</dbReference>
<gene>
    <name evidence="1" type="ORF">ACFQKB_24205</name>
</gene>
<dbReference type="RefSeq" id="WP_160820354.1">
    <property type="nucleotide sequence ID" value="NZ_JBHSXE010000001.1"/>
</dbReference>
<dbReference type="EMBL" id="JBHSXS010000015">
    <property type="protein sequence ID" value="MFC6882879.1"/>
    <property type="molecule type" value="Genomic_DNA"/>
</dbReference>
<comment type="caution">
    <text evidence="1">The sequence shown here is derived from an EMBL/GenBank/DDBJ whole genome shotgun (WGS) entry which is preliminary data.</text>
</comment>
<protein>
    <submittedName>
        <fullName evidence="1">WXG100 family type VII secretion target</fullName>
    </submittedName>
</protein>
<accession>A0ABW2CQA2</accession>
<proteinExistence type="predicted"/>
<name>A0ABW2CQA2_9ACTN</name>
<dbReference type="InterPro" id="IPR036689">
    <property type="entry name" value="ESAT-6-like_sf"/>
</dbReference>
<evidence type="ECO:0000313" key="2">
    <source>
        <dbReference type="Proteomes" id="UP001596380"/>
    </source>
</evidence>
<dbReference type="Gene3D" id="1.10.287.1060">
    <property type="entry name" value="ESAT-6-like"/>
    <property type="match status" value="1"/>
</dbReference>
<organism evidence="1 2">
    <name type="scientific">Actinomadura yumaensis</name>
    <dbReference type="NCBI Taxonomy" id="111807"/>
    <lineage>
        <taxon>Bacteria</taxon>
        <taxon>Bacillati</taxon>
        <taxon>Actinomycetota</taxon>
        <taxon>Actinomycetes</taxon>
        <taxon>Streptosporangiales</taxon>
        <taxon>Thermomonosporaceae</taxon>
        <taxon>Actinomadura</taxon>
    </lineage>
</organism>